<feature type="transmembrane region" description="Helical" evidence="1">
    <location>
        <begin position="52"/>
        <end position="71"/>
    </location>
</feature>
<name>A0A8J3DWI9_9HYPH</name>
<comment type="caution">
    <text evidence="2">The sequence shown here is derived from an EMBL/GenBank/DDBJ whole genome shotgun (WGS) entry which is preliminary data.</text>
</comment>
<accession>A0A8J3DWI9</accession>
<evidence type="ECO:0000313" key="3">
    <source>
        <dbReference type="Proteomes" id="UP000630142"/>
    </source>
</evidence>
<evidence type="ECO:0000256" key="1">
    <source>
        <dbReference type="SAM" id="Phobius"/>
    </source>
</evidence>
<sequence>MTDPQQRRLFSILVAIFALIPVAAGLAGLLLGPRFLGVQAPWPADLGSHFRFLSGIFLAMGVVWWSCLADLQNTRGRFRLLALLTICGGLARLVSLFVDGQPSLGHLGGLVMELSVVPLLTLWHFRLFGR</sequence>
<keyword evidence="1" id="KW-0812">Transmembrane</keyword>
<gene>
    <name evidence="2" type="ORF">GCM10016234_31420</name>
</gene>
<feature type="transmembrane region" description="Helical" evidence="1">
    <location>
        <begin position="78"/>
        <end position="98"/>
    </location>
</feature>
<dbReference type="EMBL" id="BMZQ01000002">
    <property type="protein sequence ID" value="GHD19570.1"/>
    <property type="molecule type" value="Genomic_DNA"/>
</dbReference>
<evidence type="ECO:0000313" key="2">
    <source>
        <dbReference type="EMBL" id="GHD19570.1"/>
    </source>
</evidence>
<evidence type="ECO:0008006" key="4">
    <source>
        <dbReference type="Google" id="ProtNLM"/>
    </source>
</evidence>
<dbReference type="Proteomes" id="UP000630142">
    <property type="component" value="Unassembled WGS sequence"/>
</dbReference>
<keyword evidence="3" id="KW-1185">Reference proteome</keyword>
<feature type="transmembrane region" description="Helical" evidence="1">
    <location>
        <begin position="12"/>
        <end position="32"/>
    </location>
</feature>
<dbReference type="RefSeq" id="WP_189505499.1">
    <property type="nucleotide sequence ID" value="NZ_BMZQ01000002.1"/>
</dbReference>
<reference evidence="2" key="2">
    <citation type="submission" date="2020-09" db="EMBL/GenBank/DDBJ databases">
        <authorList>
            <person name="Sun Q."/>
            <person name="Kim S."/>
        </authorList>
    </citation>
    <scope>NUCLEOTIDE SEQUENCE</scope>
    <source>
        <strain evidence="2">KCTC 42249</strain>
    </source>
</reference>
<keyword evidence="1" id="KW-1133">Transmembrane helix</keyword>
<protein>
    <recommendedName>
        <fullName evidence="4">DUF4345 domain-containing protein</fullName>
    </recommendedName>
</protein>
<dbReference type="AlphaFoldDB" id="A0A8J3DWI9"/>
<dbReference type="Pfam" id="PF14248">
    <property type="entry name" value="DUF4345"/>
    <property type="match status" value="1"/>
</dbReference>
<proteinExistence type="predicted"/>
<feature type="transmembrane region" description="Helical" evidence="1">
    <location>
        <begin position="104"/>
        <end position="125"/>
    </location>
</feature>
<dbReference type="InterPro" id="IPR025597">
    <property type="entry name" value="DUF4345"/>
</dbReference>
<reference evidence="2" key="1">
    <citation type="journal article" date="2014" name="Int. J. Syst. Evol. Microbiol.">
        <title>Complete genome sequence of Corynebacterium casei LMG S-19264T (=DSM 44701T), isolated from a smear-ripened cheese.</title>
        <authorList>
            <consortium name="US DOE Joint Genome Institute (JGI-PGF)"/>
            <person name="Walter F."/>
            <person name="Albersmeier A."/>
            <person name="Kalinowski J."/>
            <person name="Ruckert C."/>
        </authorList>
    </citation>
    <scope>NUCLEOTIDE SEQUENCE</scope>
    <source>
        <strain evidence="2">KCTC 42249</strain>
    </source>
</reference>
<organism evidence="2 3">
    <name type="scientific">Tianweitania populi</name>
    <dbReference type="NCBI Taxonomy" id="1607949"/>
    <lineage>
        <taxon>Bacteria</taxon>
        <taxon>Pseudomonadati</taxon>
        <taxon>Pseudomonadota</taxon>
        <taxon>Alphaproteobacteria</taxon>
        <taxon>Hyphomicrobiales</taxon>
        <taxon>Phyllobacteriaceae</taxon>
        <taxon>Tianweitania</taxon>
    </lineage>
</organism>
<keyword evidence="1" id="KW-0472">Membrane</keyword>